<keyword evidence="1" id="KW-0819">tRNA processing</keyword>
<gene>
    <name evidence="6" type="ORF">AAP_00297</name>
</gene>
<proteinExistence type="predicted"/>
<dbReference type="OrthoDB" id="4203352at2759"/>
<dbReference type="AlphaFoldDB" id="A0A168DRR2"/>
<dbReference type="Pfam" id="PF08389">
    <property type="entry name" value="Xpo1"/>
    <property type="match status" value="1"/>
</dbReference>
<dbReference type="InterPro" id="IPR013598">
    <property type="entry name" value="Exportin-1/Importin-b-like"/>
</dbReference>
<keyword evidence="7" id="KW-1185">Reference proteome</keyword>
<dbReference type="InterPro" id="IPR045478">
    <property type="entry name" value="Exportin-5_C"/>
</dbReference>
<dbReference type="SUPFAM" id="SSF48371">
    <property type="entry name" value="ARM repeat"/>
    <property type="match status" value="1"/>
</dbReference>
<evidence type="ECO:0000259" key="4">
    <source>
        <dbReference type="Pfam" id="PF08389"/>
    </source>
</evidence>
<dbReference type="GO" id="GO:0006405">
    <property type="term" value="P:RNA export from nucleus"/>
    <property type="evidence" value="ECO:0007669"/>
    <property type="project" value="TreeGrafter"/>
</dbReference>
<feature type="domain" description="Exportin-1/Importin-beta-like" evidence="4">
    <location>
        <begin position="111"/>
        <end position="190"/>
    </location>
</feature>
<comment type="function">
    <text evidence="2">tRNA nucleus export receptor which facilitates tRNA translocation across the nuclear pore complex. Involved in pre-tRNA splicing, probably by affecting the interaction of pre-tRNA with splicing endonuclease.</text>
</comment>
<dbReference type="VEuPathDB" id="FungiDB:AAP_00297"/>
<sequence>MSETLDPTTPVSRLDDIIQALQVIHDRASSNESRRQASEFLELQKNGGFEAAKNGFLLAAKKSNPPIVQHFGLSLLQHLLRHGSMSLAPGEVEQVRNFILELTFNLVPEDPAYIRNKVALLWAEVAKRTWALEWWTMDDELVQLWNKSLLHKEFVLIVLETLSEDIIHHEDTASSLRGTDLNRKLVEICSPLDVFEKVFAKREDTRNLRCGSEGWLVRVSSLVLECVQNLNVSPQAQTCLLASLSTMTSILAWAMPMAIEVSAAVPNLFAALSTKNEEVILGAVNALLALYGRTGTTISTTLIGSIFEISNVNFLRQLYQWSVVGPDDADELRHAISKKISELAAYLCSYLEYGDYKIDGPQLEAFLAFLIDILIHPSLMVSIPILHSFSKLLAIPWINTNSMITAIIGPILEVCTSRMVRYEAMPEDAVSDTLMFLNEDIDTDQEKHAFVSNYKKYCSSVIDLIVQIRPEEAITHLLSRVDYNLNDVYNGSEPFHPSRCHKWTIPLLKADTQFSVVEAVLKGFRKWVDAQNHSPEERVRIEDTLEAWGRSLMERTFEDPHIKQRTLRVSVDMSAKALSEKPDFALRVLEYIMTSFVSEKSEYQTYSEAVRDLNNLATYEVRRLAIRYSDYFSQYYDKLEQMVQEIAQMTATEERPGIDLSSILLMIMQRSQTVDSSVRISRLQQFRDSVDKAWADPQFVNATVSFDSFCEMLGLDRVLPYLQSVNADKIEDWSAFPLDSQGKLIQRNMNYKFTQLPLRSTKTMLSVTTDKVKPPDPALEIARELWGDLIPQVVSTAMNLVKNAHAFHNPNSWPNLPENMRPVVGRVLTDRFWQAGISPGSKEEFYARVSESKESLEGFSSATRSKIRAVRECGYSIIYSMSKLGDLFFHHEELGEPLAKSLFEDATYLSSHQFSVLLNIARCLIDDCPPQYRGHFLPPMISLLFTQLDKKLTMEWESIERRKAGLESANLSDEMKDESILRQLTYTAVIQVARFLDPNKHDSKFSSVSPSPIQSADASPPQVDSIRQFVLAAPEILEPVMVFCLHVIRMKDSRCCGIITRVIRSVLVDFRPVPDTPTAASIREFIASEILKACIESVHDPYFVDLQKDLAQLIASIWIEYGPLTNTPRSVILSLPGIPESKVADTETALSQATSGRRQKALILDLLEGLRGVSVSEQGRITTREERRKQRSALQAQYMSTQMDAEETGAPADDGPDLTGVADMFA</sequence>
<dbReference type="GO" id="GO:0005049">
    <property type="term" value="F:nuclear export signal receptor activity"/>
    <property type="evidence" value="ECO:0007669"/>
    <property type="project" value="InterPro"/>
</dbReference>
<dbReference type="Proteomes" id="UP000242877">
    <property type="component" value="Unassembled WGS sequence"/>
</dbReference>
<evidence type="ECO:0000313" key="6">
    <source>
        <dbReference type="EMBL" id="KZZ98036.1"/>
    </source>
</evidence>
<dbReference type="GO" id="GO:0008033">
    <property type="term" value="P:tRNA processing"/>
    <property type="evidence" value="ECO:0007669"/>
    <property type="project" value="UniProtKB-KW"/>
</dbReference>
<reference evidence="6 7" key="1">
    <citation type="journal article" date="2016" name="Genome Biol. Evol.">
        <title>Divergent and convergent evolution of fungal pathogenicity.</title>
        <authorList>
            <person name="Shang Y."/>
            <person name="Xiao G."/>
            <person name="Zheng P."/>
            <person name="Cen K."/>
            <person name="Zhan S."/>
            <person name="Wang C."/>
        </authorList>
    </citation>
    <scope>NUCLEOTIDE SEQUENCE [LARGE SCALE GENOMIC DNA]</scope>
    <source>
        <strain evidence="6 7">ARSEF 7405</strain>
    </source>
</reference>
<evidence type="ECO:0000259" key="5">
    <source>
        <dbReference type="Pfam" id="PF19273"/>
    </source>
</evidence>
<dbReference type="GO" id="GO:0003723">
    <property type="term" value="F:RNA binding"/>
    <property type="evidence" value="ECO:0007669"/>
    <property type="project" value="TreeGrafter"/>
</dbReference>
<dbReference type="GO" id="GO:0005737">
    <property type="term" value="C:cytoplasm"/>
    <property type="evidence" value="ECO:0007669"/>
    <property type="project" value="TreeGrafter"/>
</dbReference>
<dbReference type="GO" id="GO:0005634">
    <property type="term" value="C:nucleus"/>
    <property type="evidence" value="ECO:0007669"/>
    <property type="project" value="TreeGrafter"/>
</dbReference>
<organism evidence="6 7">
    <name type="scientific">Ascosphaera apis ARSEF 7405</name>
    <dbReference type="NCBI Taxonomy" id="392613"/>
    <lineage>
        <taxon>Eukaryota</taxon>
        <taxon>Fungi</taxon>
        <taxon>Dikarya</taxon>
        <taxon>Ascomycota</taxon>
        <taxon>Pezizomycotina</taxon>
        <taxon>Eurotiomycetes</taxon>
        <taxon>Eurotiomycetidae</taxon>
        <taxon>Onygenales</taxon>
        <taxon>Ascosphaeraceae</taxon>
        <taxon>Ascosphaera</taxon>
    </lineage>
</organism>
<dbReference type="InterPro" id="IPR045065">
    <property type="entry name" value="XPO1/5"/>
</dbReference>
<dbReference type="EMBL" id="AZGZ01000001">
    <property type="protein sequence ID" value="KZZ98036.1"/>
    <property type="molecule type" value="Genomic_DNA"/>
</dbReference>
<dbReference type="GO" id="GO:0006611">
    <property type="term" value="P:protein export from nucleus"/>
    <property type="evidence" value="ECO:0007669"/>
    <property type="project" value="InterPro"/>
</dbReference>
<comment type="caution">
    <text evidence="6">The sequence shown here is derived from an EMBL/GenBank/DDBJ whole genome shotgun (WGS) entry which is preliminary data.</text>
</comment>
<dbReference type="GO" id="GO:0042565">
    <property type="term" value="C:RNA nuclear export complex"/>
    <property type="evidence" value="ECO:0007669"/>
    <property type="project" value="TreeGrafter"/>
</dbReference>
<feature type="region of interest" description="Disordered" evidence="3">
    <location>
        <begin position="1178"/>
        <end position="1226"/>
    </location>
</feature>
<evidence type="ECO:0000313" key="7">
    <source>
        <dbReference type="Proteomes" id="UP000242877"/>
    </source>
</evidence>
<accession>A0A168DRR2</accession>
<dbReference type="PANTHER" id="PTHR11223">
    <property type="entry name" value="EXPORTIN 1/5"/>
    <property type="match status" value="1"/>
</dbReference>
<dbReference type="InterPro" id="IPR011989">
    <property type="entry name" value="ARM-like"/>
</dbReference>
<evidence type="ECO:0000256" key="3">
    <source>
        <dbReference type="SAM" id="MobiDB-lite"/>
    </source>
</evidence>
<evidence type="ECO:0000256" key="1">
    <source>
        <dbReference type="ARBA" id="ARBA00022694"/>
    </source>
</evidence>
<name>A0A168DRR2_9EURO</name>
<feature type="domain" description="Exportin-5 C-terminal" evidence="5">
    <location>
        <begin position="332"/>
        <end position="1172"/>
    </location>
</feature>
<dbReference type="Pfam" id="PF19273">
    <property type="entry name" value="Exportin-5"/>
    <property type="match status" value="1"/>
</dbReference>
<evidence type="ECO:0000256" key="2">
    <source>
        <dbReference type="ARBA" id="ARBA00025147"/>
    </source>
</evidence>
<dbReference type="Gene3D" id="1.25.10.10">
    <property type="entry name" value="Leucine-rich Repeat Variant"/>
    <property type="match status" value="1"/>
</dbReference>
<dbReference type="PANTHER" id="PTHR11223:SF3">
    <property type="entry name" value="EXPORTIN-5"/>
    <property type="match status" value="1"/>
</dbReference>
<protein>
    <submittedName>
        <fullName evidence="6">Armadillo-type fold protein</fullName>
    </submittedName>
</protein>
<dbReference type="InterPro" id="IPR016024">
    <property type="entry name" value="ARM-type_fold"/>
</dbReference>
<feature type="compositionally biased region" description="Polar residues" evidence="3">
    <location>
        <begin position="1192"/>
        <end position="1203"/>
    </location>
</feature>